<keyword evidence="5 9" id="KW-0812">Transmembrane</keyword>
<protein>
    <submittedName>
        <fullName evidence="12">TRAP transporter large permease subunit</fullName>
    </submittedName>
</protein>
<keyword evidence="2 8" id="KW-0813">Transport</keyword>
<feature type="transmembrane region" description="Helical" evidence="9">
    <location>
        <begin position="382"/>
        <end position="405"/>
    </location>
</feature>
<dbReference type="InterPro" id="IPR004681">
    <property type="entry name" value="TRAP_DctM"/>
</dbReference>
<feature type="domain" description="Tripartite ATP-independent periplasmic transporters DctQ component" evidence="10">
    <location>
        <begin position="56"/>
        <end position="182"/>
    </location>
</feature>
<feature type="transmembrane region" description="Helical" evidence="9">
    <location>
        <begin position="451"/>
        <end position="471"/>
    </location>
</feature>
<keyword evidence="13" id="KW-1185">Reference proteome</keyword>
<evidence type="ECO:0000256" key="2">
    <source>
        <dbReference type="ARBA" id="ARBA00022448"/>
    </source>
</evidence>
<evidence type="ECO:0000256" key="1">
    <source>
        <dbReference type="ARBA" id="ARBA00004429"/>
    </source>
</evidence>
<feature type="transmembrane region" description="Helical" evidence="9">
    <location>
        <begin position="568"/>
        <end position="588"/>
    </location>
</feature>
<keyword evidence="4 8" id="KW-0997">Cell inner membrane</keyword>
<keyword evidence="7 9" id="KW-0472">Membrane</keyword>
<dbReference type="InterPro" id="IPR010656">
    <property type="entry name" value="DctM"/>
</dbReference>
<organism evidence="12 13">
    <name type="scientific">Ancylobacter pratisalsi</name>
    <dbReference type="NCBI Taxonomy" id="1745854"/>
    <lineage>
        <taxon>Bacteria</taxon>
        <taxon>Pseudomonadati</taxon>
        <taxon>Pseudomonadota</taxon>
        <taxon>Alphaproteobacteria</taxon>
        <taxon>Hyphomicrobiales</taxon>
        <taxon>Xanthobacteraceae</taxon>
        <taxon>Ancylobacter</taxon>
    </lineage>
</organism>
<name>A0A6P1YK70_9HYPH</name>
<sequence length="635" mass="66526">MDAQTEGRRGFPAPRPADISVAKALTAGGVFARLAATVLLVAEHAAALMVIAEITLLLAGVTARYIFHTPLAWSDELASLLFVWLTMLGSTIALARSQHLRLTALESRLEGEAKRVLRISTLLLTFGFLAWLSVYAFEHAQDATYATNPVLNISEGWKSASVGIGLVMMAIICLSQLLNVAREHWRALAIALGCTLAALAVILAASRLTDGRHDLIIFFLGAGGTMVLIGVPIAISFGLTALTYLAWATELPLSIVSGRFEAGMSHMILLSVPMFVALGLLFEMTGMARSLIAFLAALVGHLRGGLSYVLLGAMYLVSGISGAKAADMAAIAPALVPEMRKRGVPDSELVSLLAGASAMSETIPPSLVLITIGVIAGVSIGALFTGGLLPAAVLALLMCVVAWINAGRSDIATIERATWGAVFKTFAAALPGLVLPVIIRTAVVEGIATATEVATIGILYIALFAVAVRRFDPRQAYRLMQDTAALSGAIMIILGAANAVSWALTQTGFSQDLASAIATLPGGATSFWAISIVVFIVSGSVLEGIPALVIFGPLLFPIARSLGIHDVQYALVAVLAMGVGLYMPPFGVGYYTACAIARIDPGEGMLRIWPYLGVLVLGIFIVAAVPWISIGFLPR</sequence>
<feature type="transmembrane region" description="Helical" evidence="9">
    <location>
        <begin position="291"/>
        <end position="317"/>
    </location>
</feature>
<accession>A0A6P1YK70</accession>
<feature type="transmembrane region" description="Helical" evidence="9">
    <location>
        <begin position="79"/>
        <end position="95"/>
    </location>
</feature>
<proteinExistence type="predicted"/>
<feature type="domain" description="TRAP C4-dicarboxylate transport system permease DctM subunit" evidence="11">
    <location>
        <begin position="226"/>
        <end position="628"/>
    </location>
</feature>
<feature type="transmembrane region" description="Helical" evidence="9">
    <location>
        <begin position="349"/>
        <end position="376"/>
    </location>
</feature>
<feature type="transmembrane region" description="Helical" evidence="9">
    <location>
        <begin position="157"/>
        <end position="178"/>
    </location>
</feature>
<dbReference type="PANTHER" id="PTHR33362:SF2">
    <property type="entry name" value="TRAP TRANSPORTER LARGE PERMEASE PROTEIN"/>
    <property type="match status" value="1"/>
</dbReference>
<dbReference type="KEGG" id="apra:G3A50_04840"/>
<dbReference type="PANTHER" id="PTHR33362">
    <property type="entry name" value="SIALIC ACID TRAP TRANSPORTER PERMEASE PROTEIN SIAT-RELATED"/>
    <property type="match status" value="1"/>
</dbReference>
<feature type="transmembrane region" description="Helical" evidence="9">
    <location>
        <begin position="185"/>
        <end position="205"/>
    </location>
</feature>
<evidence type="ECO:0000256" key="6">
    <source>
        <dbReference type="ARBA" id="ARBA00022989"/>
    </source>
</evidence>
<evidence type="ECO:0000256" key="9">
    <source>
        <dbReference type="SAM" id="Phobius"/>
    </source>
</evidence>
<feature type="transmembrane region" description="Helical" evidence="9">
    <location>
        <begin position="217"/>
        <end position="247"/>
    </location>
</feature>
<feature type="transmembrane region" description="Helical" evidence="9">
    <location>
        <begin position="48"/>
        <end position="67"/>
    </location>
</feature>
<keyword evidence="6 9" id="KW-1133">Transmembrane helix</keyword>
<evidence type="ECO:0000256" key="8">
    <source>
        <dbReference type="RuleBase" id="RU369079"/>
    </source>
</evidence>
<comment type="function">
    <text evidence="8">Part of the tripartite ATP-independent periplasmic (TRAP) transport system.</text>
</comment>
<evidence type="ECO:0000259" key="10">
    <source>
        <dbReference type="Pfam" id="PF04290"/>
    </source>
</evidence>
<dbReference type="Pfam" id="PF06808">
    <property type="entry name" value="DctM"/>
    <property type="match status" value="1"/>
</dbReference>
<dbReference type="EMBL" id="CP048630">
    <property type="protein sequence ID" value="QIB33106.1"/>
    <property type="molecule type" value="Genomic_DNA"/>
</dbReference>
<dbReference type="Pfam" id="PF04290">
    <property type="entry name" value="DctQ"/>
    <property type="match status" value="1"/>
</dbReference>
<dbReference type="AlphaFoldDB" id="A0A6P1YK70"/>
<evidence type="ECO:0000313" key="12">
    <source>
        <dbReference type="EMBL" id="QIB33106.1"/>
    </source>
</evidence>
<reference evidence="12 13" key="1">
    <citation type="submission" date="2020-02" db="EMBL/GenBank/DDBJ databases">
        <authorList>
            <person name="Li G."/>
        </authorList>
    </citation>
    <scope>NUCLEOTIDE SEQUENCE [LARGE SCALE GENOMIC DNA]</scope>
    <source>
        <strain evidence="12 13">DSM 102029</strain>
    </source>
</reference>
<evidence type="ECO:0000313" key="13">
    <source>
        <dbReference type="Proteomes" id="UP000464751"/>
    </source>
</evidence>
<feature type="transmembrane region" description="Helical" evidence="9">
    <location>
        <begin position="267"/>
        <end position="285"/>
    </location>
</feature>
<dbReference type="Proteomes" id="UP000464751">
    <property type="component" value="Chromosome"/>
</dbReference>
<feature type="transmembrane region" description="Helical" evidence="9">
    <location>
        <begin position="116"/>
        <end position="137"/>
    </location>
</feature>
<evidence type="ECO:0000256" key="3">
    <source>
        <dbReference type="ARBA" id="ARBA00022475"/>
    </source>
</evidence>
<feature type="transmembrane region" description="Helical" evidence="9">
    <location>
        <begin position="525"/>
        <end position="556"/>
    </location>
</feature>
<gene>
    <name evidence="12" type="ORF">G3A50_04840</name>
</gene>
<evidence type="ECO:0000256" key="4">
    <source>
        <dbReference type="ARBA" id="ARBA00022519"/>
    </source>
</evidence>
<dbReference type="GO" id="GO:0022857">
    <property type="term" value="F:transmembrane transporter activity"/>
    <property type="evidence" value="ECO:0007669"/>
    <property type="project" value="UniProtKB-UniRule"/>
</dbReference>
<keyword evidence="3" id="KW-1003">Cell membrane</keyword>
<dbReference type="InterPro" id="IPR055348">
    <property type="entry name" value="DctQ"/>
</dbReference>
<dbReference type="RefSeq" id="WP_163074204.1">
    <property type="nucleotide sequence ID" value="NZ_CP048630.1"/>
</dbReference>
<evidence type="ECO:0000256" key="7">
    <source>
        <dbReference type="ARBA" id="ARBA00023136"/>
    </source>
</evidence>
<comment type="subcellular location">
    <subcellularLocation>
        <location evidence="1 8">Cell inner membrane</location>
        <topology evidence="1 8">Multi-pass membrane protein</topology>
    </subcellularLocation>
</comment>
<evidence type="ECO:0000256" key="5">
    <source>
        <dbReference type="ARBA" id="ARBA00022692"/>
    </source>
</evidence>
<evidence type="ECO:0000259" key="11">
    <source>
        <dbReference type="Pfam" id="PF06808"/>
    </source>
</evidence>
<feature type="transmembrane region" description="Helical" evidence="9">
    <location>
        <begin position="608"/>
        <end position="633"/>
    </location>
</feature>
<feature type="transmembrane region" description="Helical" evidence="9">
    <location>
        <begin position="417"/>
        <end position="439"/>
    </location>
</feature>
<feature type="transmembrane region" description="Helical" evidence="9">
    <location>
        <begin position="483"/>
        <end position="505"/>
    </location>
</feature>
<dbReference type="GO" id="GO:0005886">
    <property type="term" value="C:plasma membrane"/>
    <property type="evidence" value="ECO:0007669"/>
    <property type="project" value="UniProtKB-SubCell"/>
</dbReference>